<feature type="compositionally biased region" description="Low complexity" evidence="1">
    <location>
        <begin position="34"/>
        <end position="57"/>
    </location>
</feature>
<dbReference type="EMBL" id="BMMP01000004">
    <property type="protein sequence ID" value="GGO46284.1"/>
    <property type="molecule type" value="Genomic_DNA"/>
</dbReference>
<evidence type="ECO:0000313" key="3">
    <source>
        <dbReference type="EMBL" id="GGO46284.1"/>
    </source>
</evidence>
<evidence type="ECO:0000313" key="4">
    <source>
        <dbReference type="Proteomes" id="UP000631535"/>
    </source>
</evidence>
<reference evidence="4" key="1">
    <citation type="journal article" date="2019" name="Int. J. Syst. Evol. Microbiol.">
        <title>The Global Catalogue of Microorganisms (GCM) 10K type strain sequencing project: providing services to taxonomists for standard genome sequencing and annotation.</title>
        <authorList>
            <consortium name="The Broad Institute Genomics Platform"/>
            <consortium name="The Broad Institute Genome Sequencing Center for Infectious Disease"/>
            <person name="Wu L."/>
            <person name="Ma J."/>
        </authorList>
    </citation>
    <scope>NUCLEOTIDE SEQUENCE [LARGE SCALE GENOMIC DNA]</scope>
    <source>
        <strain evidence="4">CGMCC 4.7178</strain>
    </source>
</reference>
<proteinExistence type="predicted"/>
<protein>
    <submittedName>
        <fullName evidence="3">Uncharacterized protein</fullName>
    </submittedName>
</protein>
<evidence type="ECO:0000256" key="2">
    <source>
        <dbReference type="SAM" id="SignalP"/>
    </source>
</evidence>
<feature type="chain" id="PRO_5045435999" evidence="2">
    <location>
        <begin position="37"/>
        <end position="127"/>
    </location>
</feature>
<evidence type="ECO:0000256" key="1">
    <source>
        <dbReference type="SAM" id="MobiDB-lite"/>
    </source>
</evidence>
<feature type="region of interest" description="Disordered" evidence="1">
    <location>
        <begin position="34"/>
        <end position="127"/>
    </location>
</feature>
<keyword evidence="4" id="KW-1185">Reference proteome</keyword>
<feature type="signal peptide" evidence="2">
    <location>
        <begin position="1"/>
        <end position="36"/>
    </location>
</feature>
<sequence length="127" mass="12549">MVISRTASPAPRSVRLAGILFAVVLAVLGGTSPVAAAPHQPAQAAGAHAISAAPGPDAADDAPHVRVARSAPPLLAGQPDTPLLPEAARENPAWDGSVLPGPPSVSAAHLAHQSPRYGRAPPSPAGI</sequence>
<keyword evidence="2" id="KW-0732">Signal</keyword>
<gene>
    <name evidence="3" type="ORF">GCM10012287_16230</name>
</gene>
<comment type="caution">
    <text evidence="3">The sequence shown here is derived from an EMBL/GenBank/DDBJ whole genome shotgun (WGS) entry which is preliminary data.</text>
</comment>
<organism evidence="3 4">
    <name type="scientific">Streptomyces daqingensis</name>
    <dbReference type="NCBI Taxonomy" id="1472640"/>
    <lineage>
        <taxon>Bacteria</taxon>
        <taxon>Bacillati</taxon>
        <taxon>Actinomycetota</taxon>
        <taxon>Actinomycetes</taxon>
        <taxon>Kitasatosporales</taxon>
        <taxon>Streptomycetaceae</taxon>
        <taxon>Streptomyces</taxon>
    </lineage>
</organism>
<dbReference type="RefSeq" id="WP_189036390.1">
    <property type="nucleotide sequence ID" value="NZ_BMMP01000004.1"/>
</dbReference>
<accession>A0ABQ2M342</accession>
<name>A0ABQ2M342_9ACTN</name>
<dbReference type="Proteomes" id="UP000631535">
    <property type="component" value="Unassembled WGS sequence"/>
</dbReference>